<keyword evidence="5 7" id="KW-0472">Membrane</keyword>
<evidence type="ECO:0000256" key="6">
    <source>
        <dbReference type="SAM" id="MobiDB-lite"/>
    </source>
</evidence>
<evidence type="ECO:0000256" key="3">
    <source>
        <dbReference type="ARBA" id="ARBA00022692"/>
    </source>
</evidence>
<dbReference type="AlphaFoldDB" id="A0AAV2SA38"/>
<feature type="compositionally biased region" description="Low complexity" evidence="6">
    <location>
        <begin position="73"/>
        <end position="84"/>
    </location>
</feature>
<comment type="caution">
    <text evidence="8">The sequence shown here is derived from an EMBL/GenBank/DDBJ whole genome shotgun (WGS) entry which is preliminary data.</text>
</comment>
<evidence type="ECO:0000256" key="1">
    <source>
        <dbReference type="ARBA" id="ARBA00004651"/>
    </source>
</evidence>
<name>A0AAV2SA38_MEGNR</name>
<proteinExistence type="predicted"/>
<evidence type="ECO:0000256" key="2">
    <source>
        <dbReference type="ARBA" id="ARBA00022475"/>
    </source>
</evidence>
<organism evidence="8 9">
    <name type="scientific">Meganyctiphanes norvegica</name>
    <name type="common">Northern krill</name>
    <name type="synonym">Thysanopoda norvegica</name>
    <dbReference type="NCBI Taxonomy" id="48144"/>
    <lineage>
        <taxon>Eukaryota</taxon>
        <taxon>Metazoa</taxon>
        <taxon>Ecdysozoa</taxon>
        <taxon>Arthropoda</taxon>
        <taxon>Crustacea</taxon>
        <taxon>Multicrustacea</taxon>
        <taxon>Malacostraca</taxon>
        <taxon>Eumalacostraca</taxon>
        <taxon>Eucarida</taxon>
        <taxon>Euphausiacea</taxon>
        <taxon>Euphausiidae</taxon>
        <taxon>Meganyctiphanes</taxon>
    </lineage>
</organism>
<sequence>DDIEKCDSENSNVEVIEIGKLEQTHNLTGLNEDNRYTVNDATVIVNFIDDIEKYDYENNNKEINPVEDADNQSCGSNDTSASSSSEDEQSQGKDIKLIEQNRLRFNFYRILGICLLKRKIKHKSSNEEDSAASDKTIQPFEYSAYENWSDVANYLIWFTWAILGLVGCCLLKTYFCVDDEEDSSYVYREALFVTGAFIVIPGFETVILFRNNKYLPLIFNEISKIDSQELGREDLSVSILTWLKEHLKKDYLMVINLVITGICSCGAICFWIITDCHSHVTADIVHFISDHINIENVKIWHVFGGIFPLIFPSLTSSFCLCLVDHHRKVYMDLNNLFYEHKEGPQRENESEIQIPTERTFTVRRFHDKEQLRKISKYLLHAQTIFGRCKKYLFRLTFGINFLVFVINALFCIKKLMTSWKNLIYFLWPLLWSFWYLWYIVHRSTKLRIQYTKFKLNIHRVLVSSLWEDVEYNEETKTLKELRKSLYLSTVSRPPQVDVYGGFTINYRMLTMMFLFTFGYANTFRRLWD</sequence>
<feature type="transmembrane region" description="Helical" evidence="7">
    <location>
        <begin position="154"/>
        <end position="175"/>
    </location>
</feature>
<dbReference type="GO" id="GO:0005886">
    <property type="term" value="C:plasma membrane"/>
    <property type="evidence" value="ECO:0007669"/>
    <property type="project" value="UniProtKB-SubCell"/>
</dbReference>
<gene>
    <name evidence="8" type="ORF">MNOR_LOCUS35030</name>
</gene>
<evidence type="ECO:0000313" key="8">
    <source>
        <dbReference type="EMBL" id="CAL4178497.1"/>
    </source>
</evidence>
<keyword evidence="4 7" id="KW-1133">Transmembrane helix</keyword>
<feature type="transmembrane region" description="Helical" evidence="7">
    <location>
        <begin position="299"/>
        <end position="323"/>
    </location>
</feature>
<evidence type="ECO:0000256" key="4">
    <source>
        <dbReference type="ARBA" id="ARBA00022989"/>
    </source>
</evidence>
<dbReference type="Proteomes" id="UP001497623">
    <property type="component" value="Unassembled WGS sequence"/>
</dbReference>
<protein>
    <recommendedName>
        <fullName evidence="10">Gustatory receptor</fullName>
    </recommendedName>
</protein>
<comment type="subcellular location">
    <subcellularLocation>
        <location evidence="1">Cell membrane</location>
        <topology evidence="1">Multi-pass membrane protein</topology>
    </subcellularLocation>
</comment>
<feature type="transmembrane region" description="Helical" evidence="7">
    <location>
        <begin position="251"/>
        <end position="273"/>
    </location>
</feature>
<accession>A0AAV2SA38</accession>
<feature type="region of interest" description="Disordered" evidence="6">
    <location>
        <begin position="62"/>
        <end position="93"/>
    </location>
</feature>
<evidence type="ECO:0000256" key="5">
    <source>
        <dbReference type="ARBA" id="ARBA00023136"/>
    </source>
</evidence>
<dbReference type="InterPro" id="IPR013604">
    <property type="entry name" value="7TM_chemorcpt"/>
</dbReference>
<feature type="transmembrane region" description="Helical" evidence="7">
    <location>
        <begin position="391"/>
        <end position="410"/>
    </location>
</feature>
<feature type="transmembrane region" description="Helical" evidence="7">
    <location>
        <begin position="422"/>
        <end position="440"/>
    </location>
</feature>
<reference evidence="8 9" key="1">
    <citation type="submission" date="2024-05" db="EMBL/GenBank/DDBJ databases">
        <authorList>
            <person name="Wallberg A."/>
        </authorList>
    </citation>
    <scope>NUCLEOTIDE SEQUENCE [LARGE SCALE GENOMIC DNA]</scope>
</reference>
<keyword evidence="9" id="KW-1185">Reference proteome</keyword>
<dbReference type="EMBL" id="CAXKWB010056598">
    <property type="protein sequence ID" value="CAL4178497.1"/>
    <property type="molecule type" value="Genomic_DNA"/>
</dbReference>
<evidence type="ECO:0008006" key="10">
    <source>
        <dbReference type="Google" id="ProtNLM"/>
    </source>
</evidence>
<evidence type="ECO:0000256" key="7">
    <source>
        <dbReference type="SAM" id="Phobius"/>
    </source>
</evidence>
<keyword evidence="2" id="KW-1003">Cell membrane</keyword>
<dbReference type="GO" id="GO:0050909">
    <property type="term" value="P:sensory perception of taste"/>
    <property type="evidence" value="ECO:0007669"/>
    <property type="project" value="InterPro"/>
</dbReference>
<evidence type="ECO:0000313" key="9">
    <source>
        <dbReference type="Proteomes" id="UP001497623"/>
    </source>
</evidence>
<dbReference type="Pfam" id="PF08395">
    <property type="entry name" value="7tm_7"/>
    <property type="match status" value="1"/>
</dbReference>
<feature type="transmembrane region" description="Helical" evidence="7">
    <location>
        <begin position="190"/>
        <end position="209"/>
    </location>
</feature>
<feature type="non-terminal residue" evidence="8">
    <location>
        <position position="1"/>
    </location>
</feature>
<keyword evidence="3 7" id="KW-0812">Transmembrane</keyword>